<dbReference type="InterPro" id="IPR050328">
    <property type="entry name" value="Dev_Immune_Receptor"/>
</dbReference>
<dbReference type="Gene3D" id="3.80.10.10">
    <property type="entry name" value="Ribonuclease Inhibitor"/>
    <property type="match status" value="4"/>
</dbReference>
<reference evidence="5" key="2">
    <citation type="submission" date="2020-10" db="UniProtKB">
        <authorList>
            <consortium name="WormBaseParasite"/>
        </authorList>
    </citation>
    <scope>IDENTIFICATION</scope>
</reference>
<evidence type="ECO:0000256" key="1">
    <source>
        <dbReference type="ARBA" id="ARBA00022614"/>
    </source>
</evidence>
<keyword evidence="4" id="KW-1185">Reference proteome</keyword>
<dbReference type="Proteomes" id="UP000492821">
    <property type="component" value="Unassembled WGS sequence"/>
</dbReference>
<proteinExistence type="predicted"/>
<organism evidence="4 5">
    <name type="scientific">Panagrellus redivivus</name>
    <name type="common">Microworm</name>
    <dbReference type="NCBI Taxonomy" id="6233"/>
    <lineage>
        <taxon>Eukaryota</taxon>
        <taxon>Metazoa</taxon>
        <taxon>Ecdysozoa</taxon>
        <taxon>Nematoda</taxon>
        <taxon>Chromadorea</taxon>
        <taxon>Rhabditida</taxon>
        <taxon>Tylenchina</taxon>
        <taxon>Panagrolaimomorpha</taxon>
        <taxon>Panagrolaimoidea</taxon>
        <taxon>Panagrolaimidae</taxon>
        <taxon>Panagrellus</taxon>
    </lineage>
</organism>
<dbReference type="PANTHER" id="PTHR24373">
    <property type="entry name" value="SLIT RELATED LEUCINE-RICH REPEAT NEURONAL PROTEIN"/>
    <property type="match status" value="1"/>
</dbReference>
<evidence type="ECO:0000256" key="3">
    <source>
        <dbReference type="ARBA" id="ARBA00022737"/>
    </source>
</evidence>
<dbReference type="Pfam" id="PF13855">
    <property type="entry name" value="LRR_8"/>
    <property type="match status" value="4"/>
</dbReference>
<protein>
    <submittedName>
        <fullName evidence="5">LRRCT domain-containing protein</fullName>
    </submittedName>
</protein>
<dbReference type="SMART" id="SM00365">
    <property type="entry name" value="LRR_SD22"/>
    <property type="match status" value="7"/>
</dbReference>
<dbReference type="InterPro" id="IPR003591">
    <property type="entry name" value="Leu-rich_rpt_typical-subtyp"/>
</dbReference>
<dbReference type="PANTHER" id="PTHR24373:SF275">
    <property type="entry name" value="TIR DOMAIN-CONTAINING PROTEIN"/>
    <property type="match status" value="1"/>
</dbReference>
<dbReference type="InterPro" id="IPR001611">
    <property type="entry name" value="Leu-rich_rpt"/>
</dbReference>
<dbReference type="InterPro" id="IPR032675">
    <property type="entry name" value="LRR_dom_sf"/>
</dbReference>
<dbReference type="Pfam" id="PF00560">
    <property type="entry name" value="LRR_1"/>
    <property type="match status" value="1"/>
</dbReference>
<keyword evidence="3" id="KW-0677">Repeat</keyword>
<accession>A0A7E5A1C1</accession>
<evidence type="ECO:0000313" key="5">
    <source>
        <dbReference type="WBParaSite" id="Pan_g8764.t1"/>
    </source>
</evidence>
<dbReference type="GO" id="GO:0031012">
    <property type="term" value="C:extracellular matrix"/>
    <property type="evidence" value="ECO:0007669"/>
    <property type="project" value="TreeGrafter"/>
</dbReference>
<reference evidence="4" key="1">
    <citation type="journal article" date="2013" name="Genetics">
        <title>The draft genome and transcriptome of Panagrellus redivivus are shaped by the harsh demands of a free-living lifestyle.</title>
        <authorList>
            <person name="Srinivasan J."/>
            <person name="Dillman A.R."/>
            <person name="Macchietto M.G."/>
            <person name="Heikkinen L."/>
            <person name="Lakso M."/>
            <person name="Fracchia K.M."/>
            <person name="Antoshechkin I."/>
            <person name="Mortazavi A."/>
            <person name="Wong G."/>
            <person name="Sternberg P.W."/>
        </authorList>
    </citation>
    <scope>NUCLEOTIDE SEQUENCE [LARGE SCALE GENOMIC DNA]</scope>
    <source>
        <strain evidence="4">MT8872</strain>
    </source>
</reference>
<evidence type="ECO:0000256" key="2">
    <source>
        <dbReference type="ARBA" id="ARBA00022729"/>
    </source>
</evidence>
<dbReference type="AlphaFoldDB" id="A0A7E5A1C1"/>
<name>A0A7E5A1C1_PANRE</name>
<keyword evidence="1" id="KW-0433">Leucine-rich repeat</keyword>
<dbReference type="WBParaSite" id="Pan_g8764.t1">
    <property type="protein sequence ID" value="Pan_g8764.t1"/>
    <property type="gene ID" value="Pan_g8764"/>
</dbReference>
<keyword evidence="2" id="KW-0732">Signal</keyword>
<dbReference type="PROSITE" id="PS51450">
    <property type="entry name" value="LRR"/>
    <property type="match status" value="7"/>
</dbReference>
<dbReference type="SMART" id="SM00369">
    <property type="entry name" value="LRR_TYP"/>
    <property type="match status" value="11"/>
</dbReference>
<dbReference type="GO" id="GO:0005615">
    <property type="term" value="C:extracellular space"/>
    <property type="evidence" value="ECO:0007669"/>
    <property type="project" value="TreeGrafter"/>
</dbReference>
<sequence>MPLFPQFPLLTYVALNHNLLSDFGEPSDTNIRGSFDGIPDLTHLYLQNNSLTHITNVTFANLKELRIFDLSNNKLQHIAAGAFQNQRHLTEFNLSYNELTYLEPETFQNMDIYGNLYVNNNDLAHLSAGTFVGNKWLHILDLSNNHLTDIAMGAFNELNKLKILKLNGNKLTSIDGIFDDLENLKYLNVSNNCIVEISNNTFNNLPKIISVDLCYNRIEKIAPDSFVLIAHLYLNNNNLTTLEGVFVKEIQLTELYLSNNYLHKIKNTTFNHLTYLRTLHLANNQISYIAPYSFVSTKIGVLDISNNNLTTIQPYSLITKFPPLQTFHYKGNPLICDDKLKWFTDYVKYEYREGRWHDKKRDDAVYSDPVICTEPMKAASIESKARNNCSCACQ</sequence>
<evidence type="ECO:0000313" key="4">
    <source>
        <dbReference type="Proteomes" id="UP000492821"/>
    </source>
</evidence>
<dbReference type="FunFam" id="3.80.10.10:FF:001164">
    <property type="entry name" value="GH01279p"/>
    <property type="match status" value="1"/>
</dbReference>
<dbReference type="SUPFAM" id="SSF52058">
    <property type="entry name" value="L domain-like"/>
    <property type="match status" value="1"/>
</dbReference>